<dbReference type="AlphaFoldDB" id="A0A833RXE2"/>
<dbReference type="Proteomes" id="UP000655588">
    <property type="component" value="Unassembled WGS sequence"/>
</dbReference>
<proteinExistence type="predicted"/>
<sequence>MFRNVTPEKAIVFVESIVALSHCWPLPSTATKSRIFYYKLLRSVLLLNSLLLLFPLLYAIYVHREDPVKFCKAVSLALAVVQIPLHSSFCISQYDRYQRQLGSLQRICSSAPSLIVVSKFSDCSDVFQRLIEEMKSCCEKGNSHERRVFQQYVDKYAMYYVASAAWFYCTATTVLIGTLFIPDPFPTMAEYPFPVDSEPIRSIIFLQQSLVGFQCSSAMCINIFCALLMLFAAARFEILMNEMRTDNNVALFVKHVKKYYALKR</sequence>
<keyword evidence="1" id="KW-1133">Transmembrane helix</keyword>
<evidence type="ECO:0000313" key="3">
    <source>
        <dbReference type="Proteomes" id="UP000655588"/>
    </source>
</evidence>
<reference evidence="2" key="1">
    <citation type="submission" date="2019-11" db="EMBL/GenBank/DDBJ databases">
        <title>The nuclear and mitochondrial genomes of Frieseomelitta varia - a highly eusocial stingless bee (Meliponini) with a permanently sterile worker caste.</title>
        <authorList>
            <person name="Freitas F.C.P."/>
            <person name="Lourenco A.P."/>
            <person name="Nunes F.M.F."/>
            <person name="Paschoal A.R."/>
            <person name="Abreu F.C.P."/>
            <person name="Barbin F.O."/>
            <person name="Bataglia L."/>
            <person name="Cardoso-Junior C.A.M."/>
            <person name="Cervoni M.S."/>
            <person name="Silva S.R."/>
            <person name="Dalarmi F."/>
            <person name="Del Lama M.A."/>
            <person name="Depintor T.S."/>
            <person name="Ferreira K.M."/>
            <person name="Goria P.S."/>
            <person name="Jaskot M.C."/>
            <person name="Lago D.C."/>
            <person name="Luna-Lucena D."/>
            <person name="Moda L.M."/>
            <person name="Nascimento L."/>
            <person name="Pedrino M."/>
            <person name="Rabico F.O."/>
            <person name="Sanches F.C."/>
            <person name="Santos D.E."/>
            <person name="Santos C.G."/>
            <person name="Vieira J."/>
            <person name="Lopes T.F."/>
            <person name="Barchuk A.R."/>
            <person name="Hartfelder K."/>
            <person name="Simoes Z.L.P."/>
            <person name="Bitondi M.M.G."/>
            <person name="Pinheiro D.G."/>
        </authorList>
    </citation>
    <scope>NUCLEOTIDE SEQUENCE</scope>
    <source>
        <strain evidence="2">USP_RPSP 00005682</strain>
        <tissue evidence="2">Whole individual</tissue>
    </source>
</reference>
<feature type="transmembrane region" description="Helical" evidence="1">
    <location>
        <begin position="156"/>
        <end position="181"/>
    </location>
</feature>
<feature type="transmembrane region" description="Helical" evidence="1">
    <location>
        <begin position="73"/>
        <end position="91"/>
    </location>
</feature>
<gene>
    <name evidence="2" type="ORF">E2986_11515</name>
</gene>
<evidence type="ECO:0008006" key="4">
    <source>
        <dbReference type="Google" id="ProtNLM"/>
    </source>
</evidence>
<protein>
    <recommendedName>
        <fullName evidence="4">Odorant receptor</fullName>
    </recommendedName>
</protein>
<feature type="transmembrane region" description="Helical" evidence="1">
    <location>
        <begin position="211"/>
        <end position="234"/>
    </location>
</feature>
<dbReference type="EMBL" id="WNWW01000053">
    <property type="protein sequence ID" value="KAF3430449.1"/>
    <property type="molecule type" value="Genomic_DNA"/>
</dbReference>
<keyword evidence="3" id="KW-1185">Reference proteome</keyword>
<accession>A0A833RXE2</accession>
<comment type="caution">
    <text evidence="2">The sequence shown here is derived from an EMBL/GenBank/DDBJ whole genome shotgun (WGS) entry which is preliminary data.</text>
</comment>
<keyword evidence="1" id="KW-0812">Transmembrane</keyword>
<keyword evidence="1" id="KW-0472">Membrane</keyword>
<evidence type="ECO:0000313" key="2">
    <source>
        <dbReference type="EMBL" id="KAF3430449.1"/>
    </source>
</evidence>
<organism evidence="2 3">
    <name type="scientific">Frieseomelitta varia</name>
    <dbReference type="NCBI Taxonomy" id="561572"/>
    <lineage>
        <taxon>Eukaryota</taxon>
        <taxon>Metazoa</taxon>
        <taxon>Ecdysozoa</taxon>
        <taxon>Arthropoda</taxon>
        <taxon>Hexapoda</taxon>
        <taxon>Insecta</taxon>
        <taxon>Pterygota</taxon>
        <taxon>Neoptera</taxon>
        <taxon>Endopterygota</taxon>
        <taxon>Hymenoptera</taxon>
        <taxon>Apocrita</taxon>
        <taxon>Aculeata</taxon>
        <taxon>Apoidea</taxon>
        <taxon>Anthophila</taxon>
        <taxon>Apidae</taxon>
        <taxon>Frieseomelitta</taxon>
    </lineage>
</organism>
<name>A0A833RXE2_9HYME</name>
<evidence type="ECO:0000256" key="1">
    <source>
        <dbReference type="SAM" id="Phobius"/>
    </source>
</evidence>
<feature type="transmembrane region" description="Helical" evidence="1">
    <location>
        <begin position="40"/>
        <end position="61"/>
    </location>
</feature>